<dbReference type="EMBL" id="CP119879">
    <property type="protein sequence ID" value="WFD35752.1"/>
    <property type="molecule type" value="Genomic_DNA"/>
</dbReference>
<evidence type="ECO:0000313" key="5">
    <source>
        <dbReference type="Proteomes" id="UP001219933"/>
    </source>
</evidence>
<accession>A0AAF0EZT8</accession>
<dbReference type="PANTHER" id="PTHR22691">
    <property type="entry name" value="YEAST SPT2-RELATED"/>
    <property type="match status" value="1"/>
</dbReference>
<feature type="compositionally biased region" description="Basic and acidic residues" evidence="3">
    <location>
        <begin position="40"/>
        <end position="58"/>
    </location>
</feature>
<feature type="compositionally biased region" description="Basic and acidic residues" evidence="3">
    <location>
        <begin position="207"/>
        <end position="218"/>
    </location>
</feature>
<evidence type="ECO:0008006" key="6">
    <source>
        <dbReference type="Google" id="ProtNLM"/>
    </source>
</evidence>
<dbReference type="InterPro" id="IPR013256">
    <property type="entry name" value="Chromatin_SPT2"/>
</dbReference>
<feature type="region of interest" description="Disordered" evidence="3">
    <location>
        <begin position="24"/>
        <end position="160"/>
    </location>
</feature>
<proteinExistence type="inferred from homology"/>
<organism evidence="4 5">
    <name type="scientific">Malassezia cuniculi</name>
    <dbReference type="NCBI Taxonomy" id="948313"/>
    <lineage>
        <taxon>Eukaryota</taxon>
        <taxon>Fungi</taxon>
        <taxon>Dikarya</taxon>
        <taxon>Basidiomycota</taxon>
        <taxon>Ustilaginomycotina</taxon>
        <taxon>Malasseziomycetes</taxon>
        <taxon>Malasseziales</taxon>
        <taxon>Malasseziaceae</taxon>
        <taxon>Malassezia</taxon>
    </lineage>
</organism>
<dbReference type="GO" id="GO:0003677">
    <property type="term" value="F:DNA binding"/>
    <property type="evidence" value="ECO:0007669"/>
    <property type="project" value="TreeGrafter"/>
</dbReference>
<protein>
    <recommendedName>
        <fullName evidence="6">SPT2 chromatin protein</fullName>
    </recommendedName>
</protein>
<dbReference type="GO" id="GO:0006334">
    <property type="term" value="P:nucleosome assembly"/>
    <property type="evidence" value="ECO:0007669"/>
    <property type="project" value="TreeGrafter"/>
</dbReference>
<dbReference type="GO" id="GO:0005730">
    <property type="term" value="C:nucleolus"/>
    <property type="evidence" value="ECO:0007669"/>
    <property type="project" value="TreeGrafter"/>
</dbReference>
<feature type="compositionally biased region" description="Polar residues" evidence="3">
    <location>
        <begin position="177"/>
        <end position="191"/>
    </location>
</feature>
<dbReference type="Pfam" id="PF08243">
    <property type="entry name" value="SPT2"/>
    <property type="match status" value="1"/>
</dbReference>
<evidence type="ECO:0000256" key="1">
    <source>
        <dbReference type="ARBA" id="ARBA00006461"/>
    </source>
</evidence>
<dbReference type="AlphaFoldDB" id="A0AAF0EZT8"/>
<dbReference type="PANTHER" id="PTHR22691:SF8">
    <property type="entry name" value="PROTEIN SPT2 HOMOLOG"/>
    <property type="match status" value="1"/>
</dbReference>
<gene>
    <name evidence="4" type="ORF">MCUN1_002614</name>
</gene>
<dbReference type="Proteomes" id="UP001219933">
    <property type="component" value="Chromosome 3"/>
</dbReference>
<evidence type="ECO:0000256" key="3">
    <source>
        <dbReference type="SAM" id="MobiDB-lite"/>
    </source>
</evidence>
<dbReference type="GO" id="GO:0006360">
    <property type="term" value="P:transcription by RNA polymerase I"/>
    <property type="evidence" value="ECO:0007669"/>
    <property type="project" value="TreeGrafter"/>
</dbReference>
<feature type="compositionally biased region" description="Basic and acidic residues" evidence="3">
    <location>
        <begin position="105"/>
        <end position="116"/>
    </location>
</feature>
<feature type="compositionally biased region" description="Low complexity" evidence="3">
    <location>
        <begin position="117"/>
        <end position="156"/>
    </location>
</feature>
<evidence type="ECO:0000313" key="4">
    <source>
        <dbReference type="EMBL" id="WFD35752.1"/>
    </source>
</evidence>
<sequence length="331" mass="35918">MSSSYAQLKKLALANTAAQREQLDARLEEQARKRAASQEADEKQAKERAAWLAREKQRAAALEAQKKRREAAIAAKRQEKEKSAAASVLPPRERSAAFRKAQAAADKKRAQLDAPRRSAGGAALPAGAAAGGASTSKAPTGTAAAAARPTAPRTGGLTREEKRMKRMAQEMGVSFRRTVSSRGTAQASVPRNTAVGPTAPPRKRPMTARERFLEEEKRRKAAKEAGLSASAAASAADYDESDIESDYESGEEDESPESLSALRSQIWSLFGKNRDAYVSRDCNSDDDMEAGASDVLREELRSALAGRHEDEREEALLEARRREKLRRANVS</sequence>
<comment type="similarity">
    <text evidence="1">Belongs to the SPT2 family.</text>
</comment>
<keyword evidence="2" id="KW-0175">Coiled coil</keyword>
<dbReference type="SMART" id="SM00784">
    <property type="entry name" value="SPT2"/>
    <property type="match status" value="1"/>
</dbReference>
<evidence type="ECO:0000256" key="2">
    <source>
        <dbReference type="ARBA" id="ARBA00023054"/>
    </source>
</evidence>
<reference evidence="4" key="1">
    <citation type="submission" date="2023-03" db="EMBL/GenBank/DDBJ databases">
        <title>Mating type loci evolution in Malassezia.</title>
        <authorList>
            <person name="Coelho M.A."/>
        </authorList>
    </citation>
    <scope>NUCLEOTIDE SEQUENCE</scope>
    <source>
        <strain evidence="4">CBS 11721</strain>
    </source>
</reference>
<dbReference type="GO" id="GO:0042393">
    <property type="term" value="F:histone binding"/>
    <property type="evidence" value="ECO:0007669"/>
    <property type="project" value="TreeGrafter"/>
</dbReference>
<feature type="compositionally biased region" description="Acidic residues" evidence="3">
    <location>
        <begin position="237"/>
        <end position="256"/>
    </location>
</feature>
<feature type="region of interest" description="Disordered" evidence="3">
    <location>
        <begin position="172"/>
        <end position="260"/>
    </location>
</feature>
<feature type="compositionally biased region" description="Low complexity" evidence="3">
    <location>
        <begin position="224"/>
        <end position="236"/>
    </location>
</feature>
<name>A0AAF0EZT8_9BASI</name>
<keyword evidence="5" id="KW-1185">Reference proteome</keyword>